<evidence type="ECO:0000256" key="3">
    <source>
        <dbReference type="ARBA" id="ARBA00022833"/>
    </source>
</evidence>
<dbReference type="PROSITE" id="PS50135">
    <property type="entry name" value="ZF_ZZ_2"/>
    <property type="match status" value="2"/>
</dbReference>
<dbReference type="Pfam" id="PF00569">
    <property type="entry name" value="ZZ"/>
    <property type="match status" value="2"/>
</dbReference>
<dbReference type="InterPro" id="IPR052260">
    <property type="entry name" value="Autophagy_Rcpt_SigReg"/>
</dbReference>
<dbReference type="EMBL" id="KV722384">
    <property type="protein sequence ID" value="OCH91488.1"/>
    <property type="molecule type" value="Genomic_DNA"/>
</dbReference>
<sequence length="501" mass="54816">MGPDNARGAESLPPLSVVYGDSSDQDSRPGTPLSEDDDRSDTSDHILEVSPPSPRDVDLCSQCGDTLEIVRYVCSTCGAGASSVDSRSDGTQNVEEQSYQLCSRCVQSPPGLAHALEMGLTRGKSPDPSAENDQLSLSERRRSAPRQKGQLRHAYIEQSWGQNGWQDIEQENSHSVSCSTCGTAVGLHHYRCTSCHAFDLCRACYSRVHEIHPSHAFLVVRPDTGSEVLPSQLTISDELEYMVHVGVKCVHCLGDIIGSRFHCAVCPSVDICSSCELAGLPGNLDSEDGGHNSSHILIKIPYPSNPSELQALNRRSSEQHWLNGAGAESLRANLLPRHNSAVAGTDHGILCASCNLSIQGVRYQCAMCPTSPTAFSLCSRCEERSYIVHDPMHVFFKLPRPVDRPLQSGFRMSAKLYLWPAGPDGGAYDPAYPTGYLAGLAHTYSVCDHCMQRITGIWFHCAFCPVDLCEDCEKFDEHNNTHVFILFKSTVSHLLHGLRTE</sequence>
<dbReference type="InterPro" id="IPR043145">
    <property type="entry name" value="Znf_ZZ_sf"/>
</dbReference>
<organism evidence="7 8">
    <name type="scientific">Obba rivulosa</name>
    <dbReference type="NCBI Taxonomy" id="1052685"/>
    <lineage>
        <taxon>Eukaryota</taxon>
        <taxon>Fungi</taxon>
        <taxon>Dikarya</taxon>
        <taxon>Basidiomycota</taxon>
        <taxon>Agaricomycotina</taxon>
        <taxon>Agaricomycetes</taxon>
        <taxon>Polyporales</taxon>
        <taxon>Gelatoporiaceae</taxon>
        <taxon>Obba</taxon>
    </lineage>
</organism>
<evidence type="ECO:0000259" key="6">
    <source>
        <dbReference type="PROSITE" id="PS50135"/>
    </source>
</evidence>
<evidence type="ECO:0000256" key="2">
    <source>
        <dbReference type="ARBA" id="ARBA00022771"/>
    </source>
</evidence>
<feature type="domain" description="ZZ-type" evidence="6">
    <location>
        <begin position="173"/>
        <end position="225"/>
    </location>
</feature>
<evidence type="ECO:0000256" key="5">
    <source>
        <dbReference type="SAM" id="MobiDB-lite"/>
    </source>
</evidence>
<evidence type="ECO:0000256" key="4">
    <source>
        <dbReference type="PROSITE-ProRule" id="PRU00228"/>
    </source>
</evidence>
<feature type="domain" description="ZZ-type" evidence="6">
    <location>
        <begin position="244"/>
        <end position="305"/>
    </location>
</feature>
<accession>A0A8E2AUY8</accession>
<protein>
    <recommendedName>
        <fullName evidence="6">ZZ-type domain-containing protein</fullName>
    </recommendedName>
</protein>
<dbReference type="GO" id="GO:0070530">
    <property type="term" value="F:K63-linked polyubiquitin modification-dependent protein binding"/>
    <property type="evidence" value="ECO:0007669"/>
    <property type="project" value="TreeGrafter"/>
</dbReference>
<dbReference type="Gene3D" id="3.30.60.90">
    <property type="match status" value="4"/>
</dbReference>
<dbReference type="Proteomes" id="UP000250043">
    <property type="component" value="Unassembled WGS sequence"/>
</dbReference>
<keyword evidence="3" id="KW-0862">Zinc</keyword>
<dbReference type="InterPro" id="IPR000433">
    <property type="entry name" value="Znf_ZZ"/>
</dbReference>
<dbReference type="GO" id="GO:0044753">
    <property type="term" value="C:amphisome"/>
    <property type="evidence" value="ECO:0007669"/>
    <property type="project" value="TreeGrafter"/>
</dbReference>
<dbReference type="GO" id="GO:0035973">
    <property type="term" value="P:aggrephagy"/>
    <property type="evidence" value="ECO:0007669"/>
    <property type="project" value="TreeGrafter"/>
</dbReference>
<dbReference type="OrthoDB" id="661148at2759"/>
<dbReference type="SMART" id="SM00291">
    <property type="entry name" value="ZnF_ZZ"/>
    <property type="match status" value="4"/>
</dbReference>
<feature type="region of interest" description="Disordered" evidence="5">
    <location>
        <begin position="1"/>
        <end position="57"/>
    </location>
</feature>
<dbReference type="AlphaFoldDB" id="A0A8E2AUY8"/>
<reference evidence="7 8" key="1">
    <citation type="submission" date="2016-07" db="EMBL/GenBank/DDBJ databases">
        <title>Draft genome of the white-rot fungus Obba rivulosa 3A-2.</title>
        <authorList>
            <consortium name="DOE Joint Genome Institute"/>
            <person name="Miettinen O."/>
            <person name="Riley R."/>
            <person name="Acob R."/>
            <person name="Barry K."/>
            <person name="Cullen D."/>
            <person name="De Vries R."/>
            <person name="Hainaut M."/>
            <person name="Hatakka A."/>
            <person name="Henrissat B."/>
            <person name="Hilden K."/>
            <person name="Kuo R."/>
            <person name="Labutti K."/>
            <person name="Lipzen A."/>
            <person name="Makela M.R."/>
            <person name="Sandor L."/>
            <person name="Spatafora J.W."/>
            <person name="Grigoriev I.V."/>
            <person name="Hibbett D.S."/>
        </authorList>
    </citation>
    <scope>NUCLEOTIDE SEQUENCE [LARGE SCALE GENOMIC DNA]</scope>
    <source>
        <strain evidence="7 8">3A-2</strain>
    </source>
</reference>
<dbReference type="PANTHER" id="PTHR15090">
    <property type="entry name" value="SEQUESTOSOME 1-RELATED"/>
    <property type="match status" value="1"/>
</dbReference>
<gene>
    <name evidence="7" type="ORF">OBBRIDRAFT_728644</name>
</gene>
<dbReference type="GO" id="GO:0000423">
    <property type="term" value="P:mitophagy"/>
    <property type="evidence" value="ECO:0007669"/>
    <property type="project" value="TreeGrafter"/>
</dbReference>
<dbReference type="PANTHER" id="PTHR15090:SF0">
    <property type="entry name" value="SEQUESTOSOME-1"/>
    <property type="match status" value="1"/>
</dbReference>
<dbReference type="GO" id="GO:0005080">
    <property type="term" value="F:protein kinase C binding"/>
    <property type="evidence" value="ECO:0007669"/>
    <property type="project" value="TreeGrafter"/>
</dbReference>
<evidence type="ECO:0000313" key="7">
    <source>
        <dbReference type="EMBL" id="OCH91488.1"/>
    </source>
</evidence>
<dbReference type="PROSITE" id="PS01357">
    <property type="entry name" value="ZF_ZZ_1"/>
    <property type="match status" value="1"/>
</dbReference>
<dbReference type="GO" id="GO:0007032">
    <property type="term" value="P:endosome organization"/>
    <property type="evidence" value="ECO:0007669"/>
    <property type="project" value="TreeGrafter"/>
</dbReference>
<keyword evidence="1" id="KW-0479">Metal-binding</keyword>
<feature type="region of interest" description="Disordered" evidence="5">
    <location>
        <begin position="119"/>
        <end position="148"/>
    </location>
</feature>
<dbReference type="GO" id="GO:0008270">
    <property type="term" value="F:zinc ion binding"/>
    <property type="evidence" value="ECO:0007669"/>
    <property type="project" value="UniProtKB-KW"/>
</dbReference>
<evidence type="ECO:0000256" key="1">
    <source>
        <dbReference type="ARBA" id="ARBA00022723"/>
    </source>
</evidence>
<keyword evidence="2 4" id="KW-0863">Zinc-finger</keyword>
<dbReference type="SUPFAM" id="SSF57850">
    <property type="entry name" value="RING/U-box"/>
    <property type="match status" value="4"/>
</dbReference>
<proteinExistence type="predicted"/>
<name>A0A8E2AUY8_9APHY</name>
<dbReference type="GO" id="GO:0016235">
    <property type="term" value="C:aggresome"/>
    <property type="evidence" value="ECO:0007669"/>
    <property type="project" value="TreeGrafter"/>
</dbReference>
<keyword evidence="8" id="KW-1185">Reference proteome</keyword>
<evidence type="ECO:0000313" key="8">
    <source>
        <dbReference type="Proteomes" id="UP000250043"/>
    </source>
</evidence>